<evidence type="ECO:0000313" key="8">
    <source>
        <dbReference type="Proteomes" id="UP000191448"/>
    </source>
</evidence>
<feature type="transmembrane region" description="Helical" evidence="5">
    <location>
        <begin position="457"/>
        <end position="479"/>
    </location>
</feature>
<accession>A0A1V4SUX3</accession>
<feature type="transmembrane region" description="Helical" evidence="5">
    <location>
        <begin position="415"/>
        <end position="445"/>
    </location>
</feature>
<dbReference type="GO" id="GO:0016020">
    <property type="term" value="C:membrane"/>
    <property type="evidence" value="ECO:0007669"/>
    <property type="project" value="UniProtKB-SubCell"/>
</dbReference>
<reference evidence="7 8" key="1">
    <citation type="submission" date="2016-02" db="EMBL/GenBank/DDBJ databases">
        <title>Genome sequence of Clostridium thermobutyricum DSM 4928.</title>
        <authorList>
            <person name="Poehlein A."/>
            <person name="Daniel R."/>
        </authorList>
    </citation>
    <scope>NUCLEOTIDE SEQUENCE [LARGE SCALE GENOMIC DNA]</scope>
    <source>
        <strain evidence="7 8">DSM 4928</strain>
    </source>
</reference>
<evidence type="ECO:0000256" key="5">
    <source>
        <dbReference type="SAM" id="Phobius"/>
    </source>
</evidence>
<feature type="transmembrane region" description="Helical" evidence="5">
    <location>
        <begin position="12"/>
        <end position="31"/>
    </location>
</feature>
<evidence type="ECO:0000256" key="4">
    <source>
        <dbReference type="ARBA" id="ARBA00023136"/>
    </source>
</evidence>
<organism evidence="7 8">
    <name type="scientific">Clostridium thermobutyricum DSM 4928</name>
    <dbReference type="NCBI Taxonomy" id="1121339"/>
    <lineage>
        <taxon>Bacteria</taxon>
        <taxon>Bacillati</taxon>
        <taxon>Bacillota</taxon>
        <taxon>Clostridia</taxon>
        <taxon>Eubacteriales</taxon>
        <taxon>Clostridiaceae</taxon>
        <taxon>Clostridium</taxon>
    </lineage>
</organism>
<dbReference type="AlphaFoldDB" id="A0A1V4SUX3"/>
<gene>
    <name evidence="7" type="primary">yccS_2</name>
    <name evidence="7" type="ORF">CLTHE_20580</name>
</gene>
<dbReference type="EMBL" id="LTAY01000050">
    <property type="protein sequence ID" value="OPX47247.1"/>
    <property type="molecule type" value="Genomic_DNA"/>
</dbReference>
<dbReference type="OrthoDB" id="1893152at2"/>
<proteinExistence type="predicted"/>
<feature type="domain" description="Integral membrane bound transporter" evidence="6">
    <location>
        <begin position="354"/>
        <end position="473"/>
    </location>
</feature>
<dbReference type="Proteomes" id="UP000191448">
    <property type="component" value="Unassembled WGS sequence"/>
</dbReference>
<evidence type="ECO:0000256" key="1">
    <source>
        <dbReference type="ARBA" id="ARBA00004141"/>
    </source>
</evidence>
<sequence length="648" mass="76436">MNIDLNRFKLNWRTLIKVSFPPSIICLIIFFTNYKFFGLQNVIIAPYMTLTFIRMKGYLTIEKNPIKPLFIHLIIGVVATIASLGWIHSLIIDFVATIILTYLLTDEYNPSSYFPYLMAFVFLQLFPARYNEIPMRLLSISYSYLIIFIGLKIFAPKMVTSKIRLLIREGYTNIAKQAELLSKENFSEIANFQFRLFDICKELNRLIYSGGKNKYYPFIIFFQHINNILGDLYDLRYITNSNKDYLRNLSSLFSNIYNLCENNKQDLISNEVLNFLNNNNFEDKDLNHYFTFILDYLVKGSIKVYNEKDSIIRTYFDFRENKEYFEKLNKYKFSLNEFKLRFSLRMGILLSVTFSFVRWSNLEKSYWIPMTVFLLTLPFYEDSKKRVKERFFGTLIGIVLASILFSIFRTHELHMIILIVSTFLMYSFIADYGIMTIYITCYALAISTLTIGSTEAILLRVLYTIASLLIVLFANRFIFRTKNYIELKNMIDRLIVLDEEMIKEFKNILNNDINREKLQLLVYSSYLISGKLQMHNDPKSTAIEDTKIRNFIFNNNRFTTLLSHLCVLLYDTKKKVDVEYINECIHILEDIISNMKNLNNSSEINHNKVCKNISIINHQKDYFNIQMINCLSKAKESSDSLEDLMKTI</sequence>
<keyword evidence="2 5" id="KW-0812">Transmembrane</keyword>
<comment type="caution">
    <text evidence="7">The sequence shown here is derived from an EMBL/GenBank/DDBJ whole genome shotgun (WGS) entry which is preliminary data.</text>
</comment>
<evidence type="ECO:0000256" key="2">
    <source>
        <dbReference type="ARBA" id="ARBA00022692"/>
    </source>
</evidence>
<keyword evidence="4 5" id="KW-0472">Membrane</keyword>
<protein>
    <submittedName>
        <fullName evidence="7">Inner membrane protein YccS</fullName>
    </submittedName>
</protein>
<comment type="subcellular location">
    <subcellularLocation>
        <location evidence="1">Membrane</location>
        <topology evidence="1">Multi-pass membrane protein</topology>
    </subcellularLocation>
</comment>
<feature type="transmembrane region" description="Helical" evidence="5">
    <location>
        <begin position="69"/>
        <end position="101"/>
    </location>
</feature>
<feature type="transmembrane region" description="Helical" evidence="5">
    <location>
        <begin position="392"/>
        <end position="409"/>
    </location>
</feature>
<feature type="transmembrane region" description="Helical" evidence="5">
    <location>
        <begin position="137"/>
        <end position="155"/>
    </location>
</feature>
<evidence type="ECO:0000259" key="6">
    <source>
        <dbReference type="Pfam" id="PF13515"/>
    </source>
</evidence>
<name>A0A1V4SUX3_9CLOT</name>
<evidence type="ECO:0000256" key="3">
    <source>
        <dbReference type="ARBA" id="ARBA00022989"/>
    </source>
</evidence>
<keyword evidence="3 5" id="KW-1133">Transmembrane helix</keyword>
<dbReference type="Pfam" id="PF13515">
    <property type="entry name" value="FUSC_2"/>
    <property type="match status" value="1"/>
</dbReference>
<dbReference type="RefSeq" id="WP_080023252.1">
    <property type="nucleotide sequence ID" value="NZ_LTAY01000050.1"/>
</dbReference>
<evidence type="ECO:0000313" key="7">
    <source>
        <dbReference type="EMBL" id="OPX47247.1"/>
    </source>
</evidence>
<feature type="transmembrane region" description="Helical" evidence="5">
    <location>
        <begin position="37"/>
        <end position="57"/>
    </location>
</feature>
<dbReference type="InterPro" id="IPR049453">
    <property type="entry name" value="Memb_transporter_dom"/>
</dbReference>